<reference evidence="1" key="1">
    <citation type="journal article" date="2021" name="G3 (Bethesda)">
        <title>Genome and transcriptome analysis of the beet armyworm Spodoptera exigua reveals targets for pest control. .</title>
        <authorList>
            <person name="Simon S."/>
            <person name="Breeschoten T."/>
            <person name="Jansen H.J."/>
            <person name="Dirks R.P."/>
            <person name="Schranz M.E."/>
            <person name="Ros V.I.D."/>
        </authorList>
    </citation>
    <scope>NUCLEOTIDE SEQUENCE</scope>
    <source>
        <strain evidence="1">TB_SE_WUR_2020</strain>
    </source>
</reference>
<evidence type="ECO:0000313" key="2">
    <source>
        <dbReference type="Proteomes" id="UP000814243"/>
    </source>
</evidence>
<protein>
    <submittedName>
        <fullName evidence="1">Uncharacterized protein</fullName>
    </submittedName>
</protein>
<proteinExistence type="predicted"/>
<comment type="caution">
    <text evidence="1">The sequence shown here is derived from an EMBL/GenBank/DDBJ whole genome shotgun (WGS) entry which is preliminary data.</text>
</comment>
<name>A0A922M5R8_SPOEX</name>
<dbReference type="Proteomes" id="UP000814243">
    <property type="component" value="Unassembled WGS sequence"/>
</dbReference>
<evidence type="ECO:0000313" key="1">
    <source>
        <dbReference type="EMBL" id="KAH9630912.1"/>
    </source>
</evidence>
<gene>
    <name evidence="1" type="ORF">HF086_014653</name>
</gene>
<accession>A0A922M5R8</accession>
<dbReference type="AlphaFoldDB" id="A0A922M5R8"/>
<organism evidence="1 2">
    <name type="scientific">Spodoptera exigua</name>
    <name type="common">Beet armyworm</name>
    <name type="synonym">Noctua fulgens</name>
    <dbReference type="NCBI Taxonomy" id="7107"/>
    <lineage>
        <taxon>Eukaryota</taxon>
        <taxon>Metazoa</taxon>
        <taxon>Ecdysozoa</taxon>
        <taxon>Arthropoda</taxon>
        <taxon>Hexapoda</taxon>
        <taxon>Insecta</taxon>
        <taxon>Pterygota</taxon>
        <taxon>Neoptera</taxon>
        <taxon>Endopterygota</taxon>
        <taxon>Lepidoptera</taxon>
        <taxon>Glossata</taxon>
        <taxon>Ditrysia</taxon>
        <taxon>Noctuoidea</taxon>
        <taxon>Noctuidae</taxon>
        <taxon>Amphipyrinae</taxon>
        <taxon>Spodoptera</taxon>
    </lineage>
</organism>
<dbReference type="EMBL" id="JACEFF010000805">
    <property type="protein sequence ID" value="KAH9630912.1"/>
    <property type="molecule type" value="Genomic_DNA"/>
</dbReference>
<sequence>MYGRKTPSTYRSTPSVYSHYTGKWAQWLPSTLLWLAPVPRPHTALSPPCQLHKYDMRPRTTLTRLRPLPLSLRPP</sequence>